<dbReference type="Gene3D" id="3.40.630.30">
    <property type="match status" value="1"/>
</dbReference>
<dbReference type="CDD" id="cd04301">
    <property type="entry name" value="NAT_SF"/>
    <property type="match status" value="1"/>
</dbReference>
<dbReference type="OrthoDB" id="41532at2759"/>
<dbReference type="AlphaFoldDB" id="A0A6A7ADJ3"/>
<dbReference type="SUPFAM" id="SSF55729">
    <property type="entry name" value="Acyl-CoA N-acyltransferases (Nat)"/>
    <property type="match status" value="1"/>
</dbReference>
<accession>A0A6A7ADJ3</accession>
<dbReference type="InterPro" id="IPR000182">
    <property type="entry name" value="GNAT_dom"/>
</dbReference>
<dbReference type="Proteomes" id="UP000799424">
    <property type="component" value="Unassembled WGS sequence"/>
</dbReference>
<name>A0A6A7ADJ3_9PLEO</name>
<evidence type="ECO:0000313" key="2">
    <source>
        <dbReference type="EMBL" id="KAF2830769.1"/>
    </source>
</evidence>
<organism evidence="2 3">
    <name type="scientific">Ophiobolus disseminans</name>
    <dbReference type="NCBI Taxonomy" id="1469910"/>
    <lineage>
        <taxon>Eukaryota</taxon>
        <taxon>Fungi</taxon>
        <taxon>Dikarya</taxon>
        <taxon>Ascomycota</taxon>
        <taxon>Pezizomycotina</taxon>
        <taxon>Dothideomycetes</taxon>
        <taxon>Pleosporomycetidae</taxon>
        <taxon>Pleosporales</taxon>
        <taxon>Pleosporineae</taxon>
        <taxon>Phaeosphaeriaceae</taxon>
        <taxon>Ophiobolus</taxon>
    </lineage>
</organism>
<dbReference type="EMBL" id="MU006219">
    <property type="protein sequence ID" value="KAF2830769.1"/>
    <property type="molecule type" value="Genomic_DNA"/>
</dbReference>
<gene>
    <name evidence="2" type="ORF">CC86DRAFT_167098</name>
</gene>
<reference evidence="2" key="1">
    <citation type="journal article" date="2020" name="Stud. Mycol.">
        <title>101 Dothideomycetes genomes: a test case for predicting lifestyles and emergence of pathogens.</title>
        <authorList>
            <person name="Haridas S."/>
            <person name="Albert R."/>
            <person name="Binder M."/>
            <person name="Bloem J."/>
            <person name="Labutti K."/>
            <person name="Salamov A."/>
            <person name="Andreopoulos B."/>
            <person name="Baker S."/>
            <person name="Barry K."/>
            <person name="Bills G."/>
            <person name="Bluhm B."/>
            <person name="Cannon C."/>
            <person name="Castanera R."/>
            <person name="Culley D."/>
            <person name="Daum C."/>
            <person name="Ezra D."/>
            <person name="Gonzalez J."/>
            <person name="Henrissat B."/>
            <person name="Kuo A."/>
            <person name="Liang C."/>
            <person name="Lipzen A."/>
            <person name="Lutzoni F."/>
            <person name="Magnuson J."/>
            <person name="Mondo S."/>
            <person name="Nolan M."/>
            <person name="Ohm R."/>
            <person name="Pangilinan J."/>
            <person name="Park H.-J."/>
            <person name="Ramirez L."/>
            <person name="Alfaro M."/>
            <person name="Sun H."/>
            <person name="Tritt A."/>
            <person name="Yoshinaga Y."/>
            <person name="Zwiers L.-H."/>
            <person name="Turgeon B."/>
            <person name="Goodwin S."/>
            <person name="Spatafora J."/>
            <person name="Crous P."/>
            <person name="Grigoriev I."/>
        </authorList>
    </citation>
    <scope>NUCLEOTIDE SEQUENCE</scope>
    <source>
        <strain evidence="2">CBS 113818</strain>
    </source>
</reference>
<evidence type="ECO:0000259" key="1">
    <source>
        <dbReference type="PROSITE" id="PS51186"/>
    </source>
</evidence>
<sequence>MPHRTTIPPSWTIQPVTLDTINEVIPFINHARKDMFPGRSLDPDDAKLFGPGSYFLEARDGERLIAVIGYVPYNHRFSQFDYRDVKTVEVVRLYVLRPYRRCGLAAIMFDALRERAVKEGVECFYLHTHPFLLGAIGFWEKRGFVVVQVEEDPVWRTTHMQMMMKAAQG</sequence>
<keyword evidence="3" id="KW-1185">Reference proteome</keyword>
<dbReference type="InterPro" id="IPR016181">
    <property type="entry name" value="Acyl_CoA_acyltransferase"/>
</dbReference>
<dbReference type="Pfam" id="PF00583">
    <property type="entry name" value="Acetyltransf_1"/>
    <property type="match status" value="1"/>
</dbReference>
<protein>
    <submittedName>
        <fullName evidence="2">Acetyltransferas-like protein</fullName>
    </submittedName>
</protein>
<feature type="domain" description="N-acetyltransferase" evidence="1">
    <location>
        <begin position="16"/>
        <end position="165"/>
    </location>
</feature>
<proteinExistence type="predicted"/>
<dbReference type="PROSITE" id="PS51186">
    <property type="entry name" value="GNAT"/>
    <property type="match status" value="1"/>
</dbReference>
<evidence type="ECO:0000313" key="3">
    <source>
        <dbReference type="Proteomes" id="UP000799424"/>
    </source>
</evidence>
<dbReference type="GO" id="GO:0016747">
    <property type="term" value="F:acyltransferase activity, transferring groups other than amino-acyl groups"/>
    <property type="evidence" value="ECO:0007669"/>
    <property type="project" value="InterPro"/>
</dbReference>